<sequence length="427" mass="46737">MIGLTGARSRVRDRLVARATGGAPVDLSTLDAVPRRLLRPLRRTGLDPVAKFGRRTPEPVHRLAHMFGMNIWLVSGHAEAKTVLADQASFSNDIRPYVGAAGASVGGLGFTDPPEHSRLRGLLTPEFTMRRINRLAPRIEAIVDDQLGQMAARGPVVDLVELFAFPIPFLVICELLGLPVEDRERFRSLSHARFDVTAGGSGAFGAISQSQQFLLDATRKQRVEPGDGLLGRIIAAVGDEVSDEEVAGLADGVFTGGYETTASMLALGSLVLLRDREHFDLVRDDDTAIDRVVEEMLRYLTVVQIAFPRFAKVDLELHGRRIRKGDVVIAALSRADRDGKIGPDLDTFDPHRPPSPHVAFGHGFHRCVGAELARLELRIAFPRLVRRFPDLTLATDPGNLTFRDQSIVYAVDSLPVRVDGSSTRRSS</sequence>
<dbReference type="InterPro" id="IPR002397">
    <property type="entry name" value="Cyt_P450_B"/>
</dbReference>
<dbReference type="InterPro" id="IPR036396">
    <property type="entry name" value="Cyt_P450_sf"/>
</dbReference>
<evidence type="ECO:0000256" key="2">
    <source>
        <dbReference type="ARBA" id="ARBA00022617"/>
    </source>
</evidence>
<keyword evidence="4" id="KW-0560">Oxidoreductase</keyword>
<evidence type="ECO:0000256" key="1">
    <source>
        <dbReference type="ARBA" id="ARBA00010617"/>
    </source>
</evidence>
<dbReference type="EMBL" id="JABEPQ010000001">
    <property type="protein sequence ID" value="NNM45952.1"/>
    <property type="molecule type" value="Genomic_DNA"/>
</dbReference>
<keyword evidence="5" id="KW-0408">Iron</keyword>
<dbReference type="CDD" id="cd11030">
    <property type="entry name" value="CYP105-like"/>
    <property type="match status" value="1"/>
</dbReference>
<dbReference type="PANTHER" id="PTHR46696">
    <property type="entry name" value="P450, PUTATIVE (EUROFUNG)-RELATED"/>
    <property type="match status" value="1"/>
</dbReference>
<dbReference type="Proteomes" id="UP000588586">
    <property type="component" value="Unassembled WGS sequence"/>
</dbReference>
<evidence type="ECO:0000313" key="7">
    <source>
        <dbReference type="EMBL" id="NNM45952.1"/>
    </source>
</evidence>
<dbReference type="PANTHER" id="PTHR46696:SF6">
    <property type="entry name" value="P450, PUTATIVE (EUROFUNG)-RELATED"/>
    <property type="match status" value="1"/>
</dbReference>
<evidence type="ECO:0000313" key="8">
    <source>
        <dbReference type="Proteomes" id="UP000588586"/>
    </source>
</evidence>
<accession>A0A849HFB6</accession>
<dbReference type="AlphaFoldDB" id="A0A849HFB6"/>
<dbReference type="PRINTS" id="PR00385">
    <property type="entry name" value="P450"/>
</dbReference>
<evidence type="ECO:0000256" key="3">
    <source>
        <dbReference type="ARBA" id="ARBA00022723"/>
    </source>
</evidence>
<keyword evidence="8" id="KW-1185">Reference proteome</keyword>
<dbReference type="PRINTS" id="PR00359">
    <property type="entry name" value="BP450"/>
</dbReference>
<keyword evidence="6" id="KW-0503">Monooxygenase</keyword>
<evidence type="ECO:0000256" key="6">
    <source>
        <dbReference type="ARBA" id="ARBA00023033"/>
    </source>
</evidence>
<reference evidence="7 8" key="1">
    <citation type="submission" date="2020-04" db="EMBL/GenBank/DDBJ databases">
        <title>Knoellia sp. isolate from air conditioner.</title>
        <authorList>
            <person name="Chea S."/>
            <person name="Kim D.-U."/>
        </authorList>
    </citation>
    <scope>NUCLEOTIDE SEQUENCE [LARGE SCALE GENOMIC DNA]</scope>
    <source>
        <strain evidence="7 8">DB2414S</strain>
    </source>
</reference>
<name>A0A849HFB6_9MICO</name>
<proteinExistence type="inferred from homology"/>
<comment type="similarity">
    <text evidence="1">Belongs to the cytochrome P450 family.</text>
</comment>
<protein>
    <submittedName>
        <fullName evidence="7">Cytochrome P450</fullName>
    </submittedName>
</protein>
<keyword evidence="3" id="KW-0479">Metal-binding</keyword>
<organism evidence="7 8">
    <name type="scientific">Knoellia koreensis</name>
    <dbReference type="NCBI Taxonomy" id="2730921"/>
    <lineage>
        <taxon>Bacteria</taxon>
        <taxon>Bacillati</taxon>
        <taxon>Actinomycetota</taxon>
        <taxon>Actinomycetes</taxon>
        <taxon>Micrococcales</taxon>
        <taxon>Intrasporangiaceae</taxon>
        <taxon>Knoellia</taxon>
    </lineage>
</organism>
<dbReference type="GO" id="GO:0020037">
    <property type="term" value="F:heme binding"/>
    <property type="evidence" value="ECO:0007669"/>
    <property type="project" value="InterPro"/>
</dbReference>
<evidence type="ECO:0000256" key="4">
    <source>
        <dbReference type="ARBA" id="ARBA00023002"/>
    </source>
</evidence>
<dbReference type="GO" id="GO:0016705">
    <property type="term" value="F:oxidoreductase activity, acting on paired donors, with incorporation or reduction of molecular oxygen"/>
    <property type="evidence" value="ECO:0007669"/>
    <property type="project" value="InterPro"/>
</dbReference>
<dbReference type="RefSeq" id="WP_171242911.1">
    <property type="nucleotide sequence ID" value="NZ_JABEPQ010000001.1"/>
</dbReference>
<comment type="caution">
    <text evidence="7">The sequence shown here is derived from an EMBL/GenBank/DDBJ whole genome shotgun (WGS) entry which is preliminary data.</text>
</comment>
<dbReference type="GO" id="GO:0004497">
    <property type="term" value="F:monooxygenase activity"/>
    <property type="evidence" value="ECO:0007669"/>
    <property type="project" value="UniProtKB-KW"/>
</dbReference>
<gene>
    <name evidence="7" type="ORF">HJG52_08020</name>
</gene>
<dbReference type="SUPFAM" id="SSF48264">
    <property type="entry name" value="Cytochrome P450"/>
    <property type="match status" value="1"/>
</dbReference>
<dbReference type="FunFam" id="1.10.630.10:FF:000018">
    <property type="entry name" value="Cytochrome P450 monooxygenase"/>
    <property type="match status" value="1"/>
</dbReference>
<dbReference type="Gene3D" id="1.10.630.10">
    <property type="entry name" value="Cytochrome P450"/>
    <property type="match status" value="1"/>
</dbReference>
<keyword evidence="2" id="KW-0349">Heme</keyword>
<evidence type="ECO:0000256" key="5">
    <source>
        <dbReference type="ARBA" id="ARBA00023004"/>
    </source>
</evidence>
<dbReference type="Pfam" id="PF00067">
    <property type="entry name" value="p450"/>
    <property type="match status" value="1"/>
</dbReference>
<dbReference type="GO" id="GO:0005506">
    <property type="term" value="F:iron ion binding"/>
    <property type="evidence" value="ECO:0007669"/>
    <property type="project" value="InterPro"/>
</dbReference>
<dbReference type="InterPro" id="IPR001128">
    <property type="entry name" value="Cyt_P450"/>
</dbReference>